<evidence type="ECO:0000313" key="3">
    <source>
        <dbReference type="Proteomes" id="UP000051952"/>
    </source>
</evidence>
<feature type="transmembrane region" description="Helical" evidence="1">
    <location>
        <begin position="157"/>
        <end position="176"/>
    </location>
</feature>
<proteinExistence type="predicted"/>
<organism evidence="2 3">
    <name type="scientific">Bodo saltans</name>
    <name type="common">Flagellated protozoan</name>
    <dbReference type="NCBI Taxonomy" id="75058"/>
    <lineage>
        <taxon>Eukaryota</taxon>
        <taxon>Discoba</taxon>
        <taxon>Euglenozoa</taxon>
        <taxon>Kinetoplastea</taxon>
        <taxon>Metakinetoplastina</taxon>
        <taxon>Eubodonida</taxon>
        <taxon>Bodonidae</taxon>
        <taxon>Bodo</taxon>
    </lineage>
</organism>
<dbReference type="VEuPathDB" id="TriTrypDB:BSAL_09295"/>
<dbReference type="EMBL" id="CYKH01001477">
    <property type="protein sequence ID" value="CUG87233.1"/>
    <property type="molecule type" value="Genomic_DNA"/>
</dbReference>
<accession>A0A0S4JB50</accession>
<protein>
    <submittedName>
        <fullName evidence="2">Transmembrane protein, putative</fullName>
    </submittedName>
</protein>
<keyword evidence="1" id="KW-0472">Membrane</keyword>
<keyword evidence="1" id="KW-1133">Transmembrane helix</keyword>
<keyword evidence="1 2" id="KW-0812">Transmembrane</keyword>
<reference evidence="3" key="1">
    <citation type="submission" date="2015-09" db="EMBL/GenBank/DDBJ databases">
        <authorList>
            <consortium name="Pathogen Informatics"/>
        </authorList>
    </citation>
    <scope>NUCLEOTIDE SEQUENCE [LARGE SCALE GENOMIC DNA]</scope>
    <source>
        <strain evidence="3">Lake Konstanz</strain>
    </source>
</reference>
<dbReference type="Proteomes" id="UP000051952">
    <property type="component" value="Unassembled WGS sequence"/>
</dbReference>
<sequence>MSPGLIIVSHRDCRQSSVQKVADGFRHYFVKRRLSVTICCDDEYLKTGTAQYDCRVVVRVMEGQERHGRHSLLVAQSDELFVELASYLYDSAPTDHIIKFENGTINSDHHLTQSVFQLVEWMLTTKSMAAGKTNWTHTTSPAAAPPPTKRRTPKVRFFVMVGAGTLLLLLLLLRATRSSTGTSHFD</sequence>
<keyword evidence="3" id="KW-1185">Reference proteome</keyword>
<dbReference type="AlphaFoldDB" id="A0A0S4JB50"/>
<evidence type="ECO:0000313" key="2">
    <source>
        <dbReference type="EMBL" id="CUG87233.1"/>
    </source>
</evidence>
<evidence type="ECO:0000256" key="1">
    <source>
        <dbReference type="SAM" id="Phobius"/>
    </source>
</evidence>
<name>A0A0S4JB50_BODSA</name>
<gene>
    <name evidence="2" type="ORF">BSAL_09295</name>
</gene>